<dbReference type="PANTHER" id="PTHR35568">
    <property type="entry name" value="TRANSCRIPTIONAL REGULATOR DAUR"/>
    <property type="match status" value="1"/>
</dbReference>
<dbReference type="InterPro" id="IPR039446">
    <property type="entry name" value="DauR-like"/>
</dbReference>
<proteinExistence type="predicted"/>
<dbReference type="Proteomes" id="UP000029585">
    <property type="component" value="Unassembled WGS sequence"/>
</dbReference>
<dbReference type="Pfam" id="PF13309">
    <property type="entry name" value="HTH_22"/>
    <property type="match status" value="1"/>
</dbReference>
<dbReference type="InterPro" id="IPR039445">
    <property type="entry name" value="DauR-like_HTH"/>
</dbReference>
<organism evidence="3 4">
    <name type="scientific">Flavonifractor plautii 1_3_50AFAA</name>
    <dbReference type="NCBI Taxonomy" id="742738"/>
    <lineage>
        <taxon>Bacteria</taxon>
        <taxon>Bacillati</taxon>
        <taxon>Bacillota</taxon>
        <taxon>Clostridia</taxon>
        <taxon>Eubacteriales</taxon>
        <taxon>Oscillospiraceae</taxon>
        <taxon>Flavonifractor</taxon>
    </lineage>
</organism>
<dbReference type="Pfam" id="PF08348">
    <property type="entry name" value="PAS_6"/>
    <property type="match status" value="1"/>
</dbReference>
<feature type="domain" description="Transcriptional regulator DauR-like HTH" evidence="2">
    <location>
        <begin position="146"/>
        <end position="208"/>
    </location>
</feature>
<protein>
    <recommendedName>
        <fullName evidence="5">PAC domain-containing protein</fullName>
    </recommendedName>
</protein>
<reference evidence="3 4" key="1">
    <citation type="submission" date="2011-08" db="EMBL/GenBank/DDBJ databases">
        <title>The Genome Sequence of Clostridium orbiscindens 1_3_50AFAA.</title>
        <authorList>
            <consortium name="The Broad Institute Genome Sequencing Platform"/>
            <person name="Earl A."/>
            <person name="Ward D."/>
            <person name="Feldgarden M."/>
            <person name="Gevers D."/>
            <person name="Daigneault M."/>
            <person name="Strauss J."/>
            <person name="Allen-Vercoe E."/>
            <person name="Young S.K."/>
            <person name="Zeng Q."/>
            <person name="Gargeya S."/>
            <person name="Fitzgerald M."/>
            <person name="Haas B."/>
            <person name="Abouelleil A."/>
            <person name="Alvarado L."/>
            <person name="Arachchi H.M."/>
            <person name="Berlin A."/>
            <person name="Brown A."/>
            <person name="Chapman S.B."/>
            <person name="Chen Z."/>
            <person name="Dunbar C."/>
            <person name="Freedman E."/>
            <person name="Gearin G."/>
            <person name="Gellesch M."/>
            <person name="Goldberg J."/>
            <person name="Griggs A."/>
            <person name="Gujja S."/>
            <person name="Heiman D."/>
            <person name="Howarth C."/>
            <person name="Larson L."/>
            <person name="Lui A."/>
            <person name="MacDonald P.J.P."/>
            <person name="Montmayeur A."/>
            <person name="Murphy C."/>
            <person name="Neiman D."/>
            <person name="Pearson M."/>
            <person name="Priest M."/>
            <person name="Roberts A."/>
            <person name="Saif S."/>
            <person name="Shea T."/>
            <person name="Shenoy N."/>
            <person name="Sisk P."/>
            <person name="Stolte C."/>
            <person name="Sykes S."/>
            <person name="Wortman J."/>
            <person name="Nusbaum C."/>
            <person name="Birren B."/>
        </authorList>
    </citation>
    <scope>NUCLEOTIDE SEQUENCE [LARGE SCALE GENOMIC DNA]</scope>
    <source>
        <strain evidence="3 4">1_3_50AFAA</strain>
    </source>
</reference>
<name>A0A096DGU8_FLAPL</name>
<dbReference type="InterPro" id="IPR013559">
    <property type="entry name" value="YheO"/>
</dbReference>
<dbReference type="PATRIC" id="fig|742738.3.peg.774"/>
<dbReference type="GeneID" id="63974353"/>
<sequence>MPEASTLQFLFQLAKGIASQFGPNCEVVVHDLDSNDPESSIVAIENGQVTGRKVGDGPSHVVLETLRGDREKLQDHLCYLTKTKDGKILKSTTIYIRNDDGTPIGIFGINYDITLMLAMENMLRQFTATEKESREPEAISRNVSDLLDELIEQSVKLVGKPVALMHKEDKVKAIQFLNETGAFLITKSGDKVCKYFGISKYTLYSYIDESKE</sequence>
<dbReference type="PANTHER" id="PTHR35568:SF1">
    <property type="entry name" value="TRANSCRIPTIONAL REGULATOR DAUR"/>
    <property type="match status" value="1"/>
</dbReference>
<dbReference type="AlphaFoldDB" id="A0A096DGU8"/>
<keyword evidence="4" id="KW-1185">Reference proteome</keyword>
<gene>
    <name evidence="3" type="ORF">HMPREF9460_00742</name>
</gene>
<evidence type="ECO:0000313" key="3">
    <source>
        <dbReference type="EMBL" id="KGF56749.1"/>
    </source>
</evidence>
<dbReference type="eggNOG" id="COG2964">
    <property type="taxonomic scope" value="Bacteria"/>
</dbReference>
<dbReference type="EMBL" id="ADLO01000028">
    <property type="protein sequence ID" value="KGF56749.1"/>
    <property type="molecule type" value="Genomic_DNA"/>
</dbReference>
<evidence type="ECO:0008006" key="5">
    <source>
        <dbReference type="Google" id="ProtNLM"/>
    </source>
</evidence>
<evidence type="ECO:0000259" key="2">
    <source>
        <dbReference type="Pfam" id="PF13309"/>
    </source>
</evidence>
<dbReference type="HOGENOM" id="CLU_080179_0_1_9"/>
<evidence type="ECO:0000259" key="1">
    <source>
        <dbReference type="Pfam" id="PF08348"/>
    </source>
</evidence>
<accession>A0A096DGU8</accession>
<evidence type="ECO:0000313" key="4">
    <source>
        <dbReference type="Proteomes" id="UP000029585"/>
    </source>
</evidence>
<dbReference type="RefSeq" id="WP_007490632.1">
    <property type="nucleotide sequence ID" value="NZ_KN174161.1"/>
</dbReference>
<comment type="caution">
    <text evidence="3">The sequence shown here is derived from an EMBL/GenBank/DDBJ whole genome shotgun (WGS) entry which is preliminary data.</text>
</comment>
<feature type="domain" description="YheO-like" evidence="1">
    <location>
        <begin position="7"/>
        <end position="121"/>
    </location>
</feature>